<protein>
    <submittedName>
        <fullName evidence="1">Uncharacterized protein</fullName>
    </submittedName>
</protein>
<dbReference type="AlphaFoldDB" id="A0A0D6PI92"/>
<organism evidence="1 2">
    <name type="scientific">Acidocella aminolytica 101 = DSM 11237</name>
    <dbReference type="NCBI Taxonomy" id="1120923"/>
    <lineage>
        <taxon>Bacteria</taxon>
        <taxon>Pseudomonadati</taxon>
        <taxon>Pseudomonadota</taxon>
        <taxon>Alphaproteobacteria</taxon>
        <taxon>Acetobacterales</taxon>
        <taxon>Acidocellaceae</taxon>
        <taxon>Acidocella</taxon>
    </lineage>
</organism>
<dbReference type="RefSeq" id="WP_048879315.1">
    <property type="nucleotide sequence ID" value="NZ_BANC01000061.1"/>
</dbReference>
<evidence type="ECO:0000313" key="2">
    <source>
        <dbReference type="Proteomes" id="UP000032668"/>
    </source>
</evidence>
<comment type="caution">
    <text evidence="1">The sequence shown here is derived from an EMBL/GenBank/DDBJ whole genome shotgun (WGS) entry which is preliminary data.</text>
</comment>
<dbReference type="Proteomes" id="UP000032668">
    <property type="component" value="Unassembled WGS sequence"/>
</dbReference>
<sequence>MHHDDLGANIDCGLHIIRLDDAIARFHDPALRIDEGFQWTYQISRLKARFDLALGASQRVRNSNLSFLKLN</sequence>
<evidence type="ECO:0000313" key="1">
    <source>
        <dbReference type="EMBL" id="GAN80923.1"/>
    </source>
</evidence>
<keyword evidence="2" id="KW-1185">Reference proteome</keyword>
<accession>A0A0D6PI92</accession>
<proteinExistence type="predicted"/>
<name>A0A0D6PI92_9PROT</name>
<dbReference type="EMBL" id="BANC01000061">
    <property type="protein sequence ID" value="GAN80923.1"/>
    <property type="molecule type" value="Genomic_DNA"/>
</dbReference>
<gene>
    <name evidence="1" type="ORF">Aam_062_018</name>
</gene>
<reference evidence="1 2" key="1">
    <citation type="submission" date="2012-11" db="EMBL/GenBank/DDBJ databases">
        <title>Whole genome sequence of Acidocella aminolytica 101 = DSM 11237.</title>
        <authorList>
            <person name="Azuma Y."/>
            <person name="Higashiura N."/>
            <person name="Hirakawa H."/>
            <person name="Matsushita K."/>
        </authorList>
    </citation>
    <scope>NUCLEOTIDE SEQUENCE [LARGE SCALE GENOMIC DNA]</scope>
    <source>
        <strain evidence="2">101 / DSM 11237</strain>
    </source>
</reference>